<proteinExistence type="predicted"/>
<dbReference type="Proteomes" id="UP000366065">
    <property type="component" value="Unassembled WGS sequence"/>
</dbReference>
<keyword evidence="2" id="KW-1185">Reference proteome</keyword>
<comment type="caution">
    <text evidence="1">The sequence shown here is derived from an EMBL/GenBank/DDBJ whole genome shotgun (WGS) entry which is preliminary data.</text>
</comment>
<dbReference type="EMBL" id="CABPRV010000007">
    <property type="protein sequence ID" value="VVE23817.1"/>
    <property type="molecule type" value="Genomic_DNA"/>
</dbReference>
<organism evidence="1 2">
    <name type="scientific">Pandoraea capi</name>
    <dbReference type="NCBI Taxonomy" id="2508286"/>
    <lineage>
        <taxon>Bacteria</taxon>
        <taxon>Pseudomonadati</taxon>
        <taxon>Pseudomonadota</taxon>
        <taxon>Betaproteobacteria</taxon>
        <taxon>Burkholderiales</taxon>
        <taxon>Burkholderiaceae</taxon>
        <taxon>Pandoraea</taxon>
    </lineage>
</organism>
<accession>A0ABY6W445</accession>
<evidence type="ECO:0000313" key="2">
    <source>
        <dbReference type="Proteomes" id="UP000366065"/>
    </source>
</evidence>
<evidence type="ECO:0000313" key="1">
    <source>
        <dbReference type="EMBL" id="VVE23817.1"/>
    </source>
</evidence>
<reference evidence="1 2" key="1">
    <citation type="submission" date="2019-08" db="EMBL/GenBank/DDBJ databases">
        <authorList>
            <person name="Peeters C."/>
        </authorList>
    </citation>
    <scope>NUCLEOTIDE SEQUENCE [LARGE SCALE GENOMIC DNA]</scope>
    <source>
        <strain evidence="1 2">LMG 20602</strain>
    </source>
</reference>
<sequence>MGAFIVNALLWSDPQSSKMQRADAERDMRDAMPAMYAMGLFDVFTIQDAKLCQILASDS</sequence>
<protein>
    <submittedName>
        <fullName evidence="1">Uncharacterized protein</fullName>
    </submittedName>
</protein>
<name>A0ABY6W445_9BURK</name>
<gene>
    <name evidence="1" type="ORF">PCA20602_03287</name>
</gene>